<dbReference type="InterPro" id="IPR023299">
    <property type="entry name" value="ATPase_P-typ_cyto_dom_N"/>
</dbReference>
<dbReference type="PANTHER" id="PTHR13219">
    <property type="entry name" value="TRANSMEMBRANE PROTEIN 94"/>
    <property type="match status" value="1"/>
</dbReference>
<dbReference type="Gene3D" id="1.20.1110.10">
    <property type="entry name" value="Calcium-transporting ATPase, transmembrane domain"/>
    <property type="match status" value="1"/>
</dbReference>
<dbReference type="GO" id="GO:0000166">
    <property type="term" value="F:nucleotide binding"/>
    <property type="evidence" value="ECO:0007669"/>
    <property type="project" value="InterPro"/>
</dbReference>
<feature type="transmembrane region" description="Helical" evidence="2">
    <location>
        <begin position="1209"/>
        <end position="1231"/>
    </location>
</feature>
<name>A0AA36AQX1_OCTVU</name>
<evidence type="ECO:0000313" key="4">
    <source>
        <dbReference type="Proteomes" id="UP001162480"/>
    </source>
</evidence>
<dbReference type="Proteomes" id="UP001162480">
    <property type="component" value="Chromosome 3"/>
</dbReference>
<feature type="compositionally biased region" description="Basic and acidic residues" evidence="1">
    <location>
        <begin position="52"/>
        <end position="69"/>
    </location>
</feature>
<dbReference type="InterPro" id="IPR023298">
    <property type="entry name" value="ATPase_P-typ_TM_dom_sf"/>
</dbReference>
<feature type="transmembrane region" description="Helical" evidence="2">
    <location>
        <begin position="1344"/>
        <end position="1365"/>
    </location>
</feature>
<gene>
    <name evidence="3" type="ORF">OCTVUL_1B001354</name>
</gene>
<dbReference type="SUPFAM" id="SSF81665">
    <property type="entry name" value="Calcium ATPase, transmembrane domain M"/>
    <property type="match status" value="1"/>
</dbReference>
<dbReference type="InterPro" id="IPR039720">
    <property type="entry name" value="TMEM94"/>
</dbReference>
<feature type="compositionally biased region" description="Polar residues" evidence="1">
    <location>
        <begin position="920"/>
        <end position="929"/>
    </location>
</feature>
<feature type="transmembrane region" description="Helical" evidence="2">
    <location>
        <begin position="1377"/>
        <end position="1398"/>
    </location>
</feature>
<organism evidence="3 4">
    <name type="scientific">Octopus vulgaris</name>
    <name type="common">Common octopus</name>
    <dbReference type="NCBI Taxonomy" id="6645"/>
    <lineage>
        <taxon>Eukaryota</taxon>
        <taxon>Metazoa</taxon>
        <taxon>Spiralia</taxon>
        <taxon>Lophotrochozoa</taxon>
        <taxon>Mollusca</taxon>
        <taxon>Cephalopoda</taxon>
        <taxon>Coleoidea</taxon>
        <taxon>Octopodiformes</taxon>
        <taxon>Octopoda</taxon>
        <taxon>Incirrata</taxon>
        <taxon>Octopodidae</taxon>
        <taxon>Octopus</taxon>
    </lineage>
</organism>
<evidence type="ECO:0000313" key="3">
    <source>
        <dbReference type="EMBL" id="CAI9719921.1"/>
    </source>
</evidence>
<protein>
    <submittedName>
        <fullName evidence="3">94 isoform X3</fullName>
    </submittedName>
</protein>
<keyword evidence="2" id="KW-0472">Membrane</keyword>
<accession>A0AA36AQX1</accession>
<feature type="transmembrane region" description="Helical" evidence="2">
    <location>
        <begin position="157"/>
        <end position="176"/>
    </location>
</feature>
<evidence type="ECO:0000256" key="1">
    <source>
        <dbReference type="SAM" id="MobiDB-lite"/>
    </source>
</evidence>
<reference evidence="3" key="1">
    <citation type="submission" date="2023-08" db="EMBL/GenBank/DDBJ databases">
        <authorList>
            <person name="Alioto T."/>
            <person name="Alioto T."/>
            <person name="Gomez Garrido J."/>
        </authorList>
    </citation>
    <scope>NUCLEOTIDE SEQUENCE</scope>
</reference>
<feature type="compositionally biased region" description="Polar residues" evidence="1">
    <location>
        <begin position="1024"/>
        <end position="1035"/>
    </location>
</feature>
<feature type="transmembrane region" description="Helical" evidence="2">
    <location>
        <begin position="1418"/>
        <end position="1437"/>
    </location>
</feature>
<dbReference type="EMBL" id="OX597816">
    <property type="protein sequence ID" value="CAI9719921.1"/>
    <property type="molecule type" value="Genomic_DNA"/>
</dbReference>
<feature type="transmembrane region" description="Helical" evidence="2">
    <location>
        <begin position="346"/>
        <end position="365"/>
    </location>
</feature>
<feature type="transmembrane region" description="Helical" evidence="2">
    <location>
        <begin position="1288"/>
        <end position="1310"/>
    </location>
</feature>
<feature type="transmembrane region" description="Helical" evidence="2">
    <location>
        <begin position="119"/>
        <end position="137"/>
    </location>
</feature>
<feature type="region of interest" description="Disordered" evidence="1">
    <location>
        <begin position="1014"/>
        <end position="1043"/>
    </location>
</feature>
<feature type="region of interest" description="Disordered" evidence="1">
    <location>
        <begin position="909"/>
        <end position="929"/>
    </location>
</feature>
<keyword evidence="2" id="KW-0812">Transmembrane</keyword>
<keyword evidence="4" id="KW-1185">Reference proteome</keyword>
<evidence type="ECO:0000256" key="2">
    <source>
        <dbReference type="SAM" id="Phobius"/>
    </source>
</evidence>
<sequence length="1466" mass="166799">MTSSNCKQQKYEEENRNCKPEWKEGFALVVKGGNSGGKSDHSRCAMPSHDPVSPKEEGSNHSKCGEKPQEGQVGFTTKHALLTFYEELLNEVQFAENALRSRKISDQLHCFNHKYVKSVLHWTSFLILFSLAIILLWAYEYRYQEDRDKPVYQSRWWLVEAILIILSLIFNGYLVCWNQTLVLREPIRLAQEALFKIRENLVDGIWDSQDYLHKNNPQSPCISTQWTYRDGVLVDLPIILMVKGDVILLRPGHTVPVQCQELKIDDSGEEGAILFEGDCYTPDQAAPVEQYGLPQGRVPLEPQKFTVLKTPFVENFRILLDKTRRHPASIIDSMRYRIYNVILERTVLPVLLFGVLIANVFRYIYINGFMGHWTEMFLVLPVHTVLPLVPMVFPLFWKLINFYGQARLFVAYEVSKEIKPSVSEESFDSDSIISEDEARVNLPLKRVLHWLRVIATGNSPVATYNINLMHILGSVTTLCCVDKKGILSWPNPSAEKVFFFSDIQQSTENNSPHDSLYSYSEDFTGSQHQPDPGSTADCTCFHKENTTEPIHVPKTSCHVEVLDLTHDSKNSFGLHFDDPTWKNHISSLKPLGLNILANTCNTSIATWYSQFTDHVATAALENEGTVAVLNRRCLCELARQIGFSNNALDIFSKKQIIGVYRQVLEERAAKERLQRARSNVHHKIPMPNMVSIVVKEKNSGMFQLLCQGTADLILDCCTDFWNGKDLCTLTDSDRQKVLDFYHRTSIASYCTAFSYRPLTTQLTSPLKDLYIELPADSSFMCQIQNPSSRRNECLKLDSGKLTKQHWCFSADSLVTDDGPSPQDNVPACFQMQCSQIFMGMVAMQYQARMEFVQMIDKLETAFIRFVHFSNENELRSRVFSEKMGLEAGWNCHISLASPLKSEEIFMPGTSQGELSHRTSKYSSRVSNDTIGRDSHGLNTKLKHYQQQQNLPFKQNLGSGMHSRSFSAPSVINLDMYLVKFDDSSSTIQTNCDTTFCTNPEFQKEMENVEKDSLLRDPLNDSGELLTSQTSASSDEYNSEDDHCSESHLTSSCVTDNTEFSLPGVLDNRAQLPRGIENIRPHLEKVDNVPLLVNLFTDCTPETTKEMIKIMQEYGEVVLCVGSSLNVKNTGIFLQADCGLAIEPLYPQLCRNEPQNVELKPVHTHLTPLHLASSLMSSPCPLLFRNYENISLIQLIAEARNHVLSMGNCFQFMLCCHLSLSLVQVMATLFLLPPPISGHQILWLIFIVVPLLSLGLMGNPVDPRNMTLATAKNCDHINKQMLLHFMLSFIFRFVPPVTVALISFALILYFICDRVEGICYPFDLNPEDKGIWSTWYEENSAGFTAAQNIVLIQLVLYFVFISGSFVHRSEHVWKEPPYTNSLWAIIVITILAFQVTFFLCDIAIYEGFSRAWLSYVHPAIWVILLIWPIVTLAFSELVKHYEIKLNVRYQKRAHLAFETKLGMNSPF</sequence>
<keyword evidence="2" id="KW-1133">Transmembrane helix</keyword>
<dbReference type="SUPFAM" id="SSF81660">
    <property type="entry name" value="Metal cation-transporting ATPase, ATP-binding domain N"/>
    <property type="match status" value="1"/>
</dbReference>
<feature type="transmembrane region" description="Helical" evidence="2">
    <location>
        <begin position="1237"/>
        <end position="1256"/>
    </location>
</feature>
<proteinExistence type="predicted"/>
<feature type="region of interest" description="Disordered" evidence="1">
    <location>
        <begin position="30"/>
        <end position="71"/>
    </location>
</feature>
<dbReference type="PANTHER" id="PTHR13219:SF6">
    <property type="entry name" value="TRANSMEMBRANE PROTEIN 94"/>
    <property type="match status" value="1"/>
</dbReference>
<dbReference type="Gene3D" id="3.40.1110.10">
    <property type="entry name" value="Calcium-transporting ATPase, cytoplasmic domain N"/>
    <property type="match status" value="1"/>
</dbReference>